<keyword evidence="1" id="KW-0812">Transmembrane</keyword>
<feature type="transmembrane region" description="Helical" evidence="1">
    <location>
        <begin position="76"/>
        <end position="98"/>
    </location>
</feature>
<dbReference type="Proteomes" id="UP000619536">
    <property type="component" value="Unassembled WGS sequence"/>
</dbReference>
<evidence type="ECO:0000313" key="3">
    <source>
        <dbReference type="Proteomes" id="UP000619536"/>
    </source>
</evidence>
<evidence type="ECO:0008006" key="4">
    <source>
        <dbReference type="Google" id="ProtNLM"/>
    </source>
</evidence>
<keyword evidence="1" id="KW-1133">Transmembrane helix</keyword>
<feature type="transmembrane region" description="Helical" evidence="1">
    <location>
        <begin position="15"/>
        <end position="33"/>
    </location>
</feature>
<dbReference type="EMBL" id="BMDH01000001">
    <property type="protein sequence ID" value="GGI13574.1"/>
    <property type="molecule type" value="Genomic_DNA"/>
</dbReference>
<dbReference type="InterPro" id="IPR007165">
    <property type="entry name" value="Phage_holin_4_2"/>
</dbReference>
<keyword evidence="3" id="KW-1185">Reference proteome</keyword>
<evidence type="ECO:0000313" key="2">
    <source>
        <dbReference type="EMBL" id="GGI13574.1"/>
    </source>
</evidence>
<feature type="transmembrane region" description="Helical" evidence="1">
    <location>
        <begin position="40"/>
        <end position="64"/>
    </location>
</feature>
<dbReference type="PANTHER" id="PTHR37309">
    <property type="entry name" value="SLR0284 PROTEIN"/>
    <property type="match status" value="1"/>
</dbReference>
<accession>A0A8J3AGW4</accession>
<reference evidence="2" key="2">
    <citation type="submission" date="2020-09" db="EMBL/GenBank/DDBJ databases">
        <authorList>
            <person name="Sun Q."/>
            <person name="Sedlacek I."/>
        </authorList>
    </citation>
    <scope>NUCLEOTIDE SEQUENCE</scope>
    <source>
        <strain evidence="2">CCM 8606</strain>
    </source>
</reference>
<comment type="caution">
    <text evidence="2">The sequence shown here is derived from an EMBL/GenBank/DDBJ whole genome shotgun (WGS) entry which is preliminary data.</text>
</comment>
<proteinExistence type="predicted"/>
<organism evidence="2 3">
    <name type="scientific">Galliscardovia ingluviei</name>
    <dbReference type="NCBI Taxonomy" id="1769422"/>
    <lineage>
        <taxon>Bacteria</taxon>
        <taxon>Bacillati</taxon>
        <taxon>Actinomycetota</taxon>
        <taxon>Actinomycetes</taxon>
        <taxon>Bifidobacteriales</taxon>
        <taxon>Bifidobacteriaceae</taxon>
        <taxon>Galliscardovia</taxon>
    </lineage>
</organism>
<evidence type="ECO:0000256" key="1">
    <source>
        <dbReference type="SAM" id="Phobius"/>
    </source>
</evidence>
<gene>
    <name evidence="2" type="ORF">GCM10007377_06640</name>
</gene>
<dbReference type="PANTHER" id="PTHR37309:SF1">
    <property type="entry name" value="SLR0284 PROTEIN"/>
    <property type="match status" value="1"/>
</dbReference>
<name>A0A8J3AGW4_9BIFI</name>
<keyword evidence="1" id="KW-0472">Membrane</keyword>
<dbReference type="AlphaFoldDB" id="A0A8J3AGW4"/>
<protein>
    <recommendedName>
        <fullName evidence="4">Phage holin family protein</fullName>
    </recommendedName>
</protein>
<sequence>MIWLLPNIQVVGDNTAIAVVVFALFLALVNASIRPILHALSLPITILTLGLSAFAINILCLHLASELALSTFQTGIVFTDTLTAILGSIVLAIVSSIVSKIIG</sequence>
<dbReference type="Pfam" id="PF04020">
    <property type="entry name" value="Phage_holin_4_2"/>
    <property type="match status" value="1"/>
</dbReference>
<reference evidence="2" key="1">
    <citation type="journal article" date="2014" name="Int. J. Syst. Evol. Microbiol.">
        <title>Complete genome sequence of Corynebacterium casei LMG S-19264T (=DSM 44701T), isolated from a smear-ripened cheese.</title>
        <authorList>
            <consortium name="US DOE Joint Genome Institute (JGI-PGF)"/>
            <person name="Walter F."/>
            <person name="Albersmeier A."/>
            <person name="Kalinowski J."/>
            <person name="Ruckert C."/>
        </authorList>
    </citation>
    <scope>NUCLEOTIDE SEQUENCE</scope>
    <source>
        <strain evidence="2">CCM 8606</strain>
    </source>
</reference>